<dbReference type="EMBL" id="BMYM01000001">
    <property type="protein sequence ID" value="GHD28731.1"/>
    <property type="molecule type" value="Genomic_DNA"/>
</dbReference>
<reference evidence="1" key="2">
    <citation type="submission" date="2020-09" db="EMBL/GenBank/DDBJ databases">
        <authorList>
            <person name="Sun Q."/>
            <person name="Kim S."/>
        </authorList>
    </citation>
    <scope>NUCLEOTIDE SEQUENCE</scope>
    <source>
        <strain evidence="1">KCTC 23430</strain>
    </source>
</reference>
<dbReference type="AlphaFoldDB" id="A0A918XEZ4"/>
<sequence>MKWQRAKLAVCFGAETSARGRVARAGARATFNIVDSRESANFARKMTSNEPLKGVTTLVADPPTGPSTIALVGDENV</sequence>
<name>A0A918XEZ4_9GAMM</name>
<dbReference type="Proteomes" id="UP000644693">
    <property type="component" value="Unassembled WGS sequence"/>
</dbReference>
<evidence type="ECO:0000313" key="2">
    <source>
        <dbReference type="Proteomes" id="UP000644693"/>
    </source>
</evidence>
<reference evidence="1" key="1">
    <citation type="journal article" date="2014" name="Int. J. Syst. Evol. Microbiol.">
        <title>Complete genome sequence of Corynebacterium casei LMG S-19264T (=DSM 44701T), isolated from a smear-ripened cheese.</title>
        <authorList>
            <consortium name="US DOE Joint Genome Institute (JGI-PGF)"/>
            <person name="Walter F."/>
            <person name="Albersmeier A."/>
            <person name="Kalinowski J."/>
            <person name="Ruckert C."/>
        </authorList>
    </citation>
    <scope>NUCLEOTIDE SEQUENCE</scope>
    <source>
        <strain evidence="1">KCTC 23430</strain>
    </source>
</reference>
<protein>
    <submittedName>
        <fullName evidence="1">Uncharacterized protein</fullName>
    </submittedName>
</protein>
<comment type="caution">
    <text evidence="1">The sequence shown here is derived from an EMBL/GenBank/DDBJ whole genome shotgun (WGS) entry which is preliminary data.</text>
</comment>
<gene>
    <name evidence="1" type="ORF">GCM10007053_08410</name>
</gene>
<evidence type="ECO:0000313" key="1">
    <source>
        <dbReference type="EMBL" id="GHD28731.1"/>
    </source>
</evidence>
<accession>A0A918XEZ4</accession>
<keyword evidence="2" id="KW-1185">Reference proteome</keyword>
<organism evidence="1 2">
    <name type="scientific">Parahalioglobus pacificus</name>
    <dbReference type="NCBI Taxonomy" id="930806"/>
    <lineage>
        <taxon>Bacteria</taxon>
        <taxon>Pseudomonadati</taxon>
        <taxon>Pseudomonadota</taxon>
        <taxon>Gammaproteobacteria</taxon>
        <taxon>Cellvibrionales</taxon>
        <taxon>Halieaceae</taxon>
        <taxon>Parahalioglobus</taxon>
    </lineage>
</organism>
<proteinExistence type="predicted"/>